<dbReference type="Proteomes" id="UP000033647">
    <property type="component" value="Unassembled WGS sequence"/>
</dbReference>
<dbReference type="InterPro" id="IPR040079">
    <property type="entry name" value="Glutathione_S-Trfase"/>
</dbReference>
<comment type="caution">
    <text evidence="4">The sequence shown here is derived from an EMBL/GenBank/DDBJ whole genome shotgun (WGS) entry which is preliminary data.</text>
</comment>
<accession>A0A0F4GQH6</accession>
<dbReference type="Gene3D" id="1.20.1050.10">
    <property type="match status" value="1"/>
</dbReference>
<evidence type="ECO:0000313" key="5">
    <source>
        <dbReference type="Proteomes" id="UP000033647"/>
    </source>
</evidence>
<comment type="similarity">
    <text evidence="1">Belongs to the GST superfamily.</text>
</comment>
<dbReference type="Pfam" id="PF13417">
    <property type="entry name" value="GST_N_3"/>
    <property type="match status" value="1"/>
</dbReference>
<dbReference type="InterPro" id="IPR004045">
    <property type="entry name" value="Glutathione_S-Trfase_N"/>
</dbReference>
<proteinExistence type="inferred from homology"/>
<dbReference type="GO" id="GO:0016740">
    <property type="term" value="F:transferase activity"/>
    <property type="evidence" value="ECO:0007669"/>
    <property type="project" value="UniProtKB-KW"/>
</dbReference>
<dbReference type="PROSITE" id="PS50404">
    <property type="entry name" value="GST_NTER"/>
    <property type="match status" value="1"/>
</dbReference>
<dbReference type="InterPro" id="IPR036249">
    <property type="entry name" value="Thioredoxin-like_sf"/>
</dbReference>
<protein>
    <submittedName>
        <fullName evidence="4">Glutathione S-transferase like protein</fullName>
    </submittedName>
</protein>
<organism evidence="4 5">
    <name type="scientific">Zymoseptoria brevis</name>
    <dbReference type="NCBI Taxonomy" id="1047168"/>
    <lineage>
        <taxon>Eukaryota</taxon>
        <taxon>Fungi</taxon>
        <taxon>Dikarya</taxon>
        <taxon>Ascomycota</taxon>
        <taxon>Pezizomycotina</taxon>
        <taxon>Dothideomycetes</taxon>
        <taxon>Dothideomycetidae</taxon>
        <taxon>Mycosphaerellales</taxon>
        <taxon>Mycosphaerellaceae</taxon>
        <taxon>Zymoseptoria</taxon>
    </lineage>
</organism>
<dbReference type="PANTHER" id="PTHR44051">
    <property type="entry name" value="GLUTATHIONE S-TRANSFERASE-RELATED"/>
    <property type="match status" value="1"/>
</dbReference>
<gene>
    <name evidence="4" type="ORF">TI39_contig357g00007</name>
</gene>
<dbReference type="Gene3D" id="3.40.30.10">
    <property type="entry name" value="Glutaredoxin"/>
    <property type="match status" value="1"/>
</dbReference>
<dbReference type="SUPFAM" id="SSF52833">
    <property type="entry name" value="Thioredoxin-like"/>
    <property type="match status" value="1"/>
</dbReference>
<dbReference type="Pfam" id="PF14497">
    <property type="entry name" value="GST_C_3"/>
    <property type="match status" value="1"/>
</dbReference>
<evidence type="ECO:0000256" key="1">
    <source>
        <dbReference type="ARBA" id="ARBA00007409"/>
    </source>
</evidence>
<dbReference type="STRING" id="1047168.A0A0F4GQH6"/>
<dbReference type="CDD" id="cd03046">
    <property type="entry name" value="GST_N_GTT1_like"/>
    <property type="match status" value="1"/>
</dbReference>
<reference evidence="4 5" key="1">
    <citation type="submission" date="2015-03" db="EMBL/GenBank/DDBJ databases">
        <title>RNA-seq based gene annotation and comparative genomics of four Zymoseptoria species reveal species-specific pathogenicity related genes and transposable element activity.</title>
        <authorList>
            <person name="Grandaubert J."/>
            <person name="Bhattacharyya A."/>
            <person name="Stukenbrock E.H."/>
        </authorList>
    </citation>
    <scope>NUCLEOTIDE SEQUENCE [LARGE SCALE GENOMIC DNA]</scope>
    <source>
        <strain evidence="4 5">Zb18110</strain>
    </source>
</reference>
<name>A0A0F4GQH6_9PEZI</name>
<keyword evidence="4" id="KW-0808">Transferase</keyword>
<dbReference type="SUPFAM" id="SSF47616">
    <property type="entry name" value="GST C-terminal domain-like"/>
    <property type="match status" value="1"/>
</dbReference>
<dbReference type="InterPro" id="IPR004046">
    <property type="entry name" value="GST_C"/>
</dbReference>
<sequence>MSGVKLHFLQASRCIRAAWQLHELDVPYEFTFAERINGTGPAPPEFKEKAKGLGKFPTLEDGSEVFYESGNICEYLCDKYDKQNRLLPAVGDPKRYKVLQWVHASEATFMLHGLAVLYAKWNQKDGDVEKTVAGLSVNICKDLDYLESELGKSGGKFIVGDSLTAADIMMQFSVDFVLVRELGTKGKSWPTVDKWLGQCKSTPSYQEAVENTGYQL</sequence>
<evidence type="ECO:0000313" key="4">
    <source>
        <dbReference type="EMBL" id="KJX99468.1"/>
    </source>
</evidence>
<dbReference type="EMBL" id="LAFY01000349">
    <property type="protein sequence ID" value="KJX99468.1"/>
    <property type="molecule type" value="Genomic_DNA"/>
</dbReference>
<evidence type="ECO:0000259" key="2">
    <source>
        <dbReference type="PROSITE" id="PS50404"/>
    </source>
</evidence>
<dbReference type="InterPro" id="IPR036282">
    <property type="entry name" value="Glutathione-S-Trfase_C_sf"/>
</dbReference>
<dbReference type="SFLD" id="SFLDG00358">
    <property type="entry name" value="Main_(cytGST)"/>
    <property type="match status" value="1"/>
</dbReference>
<dbReference type="PANTHER" id="PTHR44051:SF9">
    <property type="entry name" value="GLUTATHIONE S-TRANSFERASE 1"/>
    <property type="match status" value="1"/>
</dbReference>
<keyword evidence="5" id="KW-1185">Reference proteome</keyword>
<feature type="domain" description="GST C-terminal" evidence="3">
    <location>
        <begin position="91"/>
        <end position="216"/>
    </location>
</feature>
<evidence type="ECO:0000259" key="3">
    <source>
        <dbReference type="PROSITE" id="PS50405"/>
    </source>
</evidence>
<dbReference type="OrthoDB" id="2309723at2759"/>
<feature type="domain" description="GST N-terminal" evidence="2">
    <location>
        <begin position="1"/>
        <end position="84"/>
    </location>
</feature>
<dbReference type="SFLD" id="SFLDS00019">
    <property type="entry name" value="Glutathione_Transferase_(cytos"/>
    <property type="match status" value="1"/>
</dbReference>
<dbReference type="InterPro" id="IPR010987">
    <property type="entry name" value="Glutathione-S-Trfase_C-like"/>
</dbReference>
<dbReference type="PROSITE" id="PS50405">
    <property type="entry name" value="GST_CTER"/>
    <property type="match status" value="1"/>
</dbReference>
<dbReference type="AlphaFoldDB" id="A0A0F4GQH6"/>